<name>A0A4Z1FD27_9HELO</name>
<evidence type="ECO:0000256" key="1">
    <source>
        <dbReference type="SAM" id="MobiDB-lite"/>
    </source>
</evidence>
<feature type="region of interest" description="Disordered" evidence="1">
    <location>
        <begin position="1"/>
        <end position="50"/>
    </location>
</feature>
<evidence type="ECO:0000313" key="3">
    <source>
        <dbReference type="Proteomes" id="UP000297910"/>
    </source>
</evidence>
<dbReference type="Proteomes" id="UP000297910">
    <property type="component" value="Unassembled WGS sequence"/>
</dbReference>
<organism evidence="2 3">
    <name type="scientific">Botrytis paeoniae</name>
    <dbReference type="NCBI Taxonomy" id="278948"/>
    <lineage>
        <taxon>Eukaryota</taxon>
        <taxon>Fungi</taxon>
        <taxon>Dikarya</taxon>
        <taxon>Ascomycota</taxon>
        <taxon>Pezizomycotina</taxon>
        <taxon>Leotiomycetes</taxon>
        <taxon>Helotiales</taxon>
        <taxon>Sclerotiniaceae</taxon>
        <taxon>Botrytis</taxon>
    </lineage>
</organism>
<reference evidence="2 3" key="1">
    <citation type="submission" date="2017-12" db="EMBL/GenBank/DDBJ databases">
        <title>Comparative genomics of Botrytis spp.</title>
        <authorList>
            <person name="Valero-Jimenez C.A."/>
            <person name="Tapia P."/>
            <person name="Veloso J."/>
            <person name="Silva-Moreno E."/>
            <person name="Staats M."/>
            <person name="Valdes J.H."/>
            <person name="Van Kan J.A.L."/>
        </authorList>
    </citation>
    <scope>NUCLEOTIDE SEQUENCE [LARGE SCALE GENOMIC DNA]</scope>
    <source>
        <strain evidence="2 3">Bp0003</strain>
    </source>
</reference>
<keyword evidence="3" id="KW-1185">Reference proteome</keyword>
<sequence length="82" mass="8607">MERRLRSWEGKEEVWERGSREADKAAGGYEGGEESGGGGTASEDVGPEDKSGVRLVFGVGGVGPVAGHFERGEILDSSLIDV</sequence>
<feature type="compositionally biased region" description="Gly residues" evidence="1">
    <location>
        <begin position="28"/>
        <end position="40"/>
    </location>
</feature>
<accession>A0A4Z1FD27</accession>
<dbReference type="EMBL" id="PQXI01000154">
    <property type="protein sequence ID" value="TGO22804.1"/>
    <property type="molecule type" value="Genomic_DNA"/>
</dbReference>
<dbReference type="AlphaFoldDB" id="A0A4Z1FD27"/>
<proteinExistence type="predicted"/>
<gene>
    <name evidence="2" type="ORF">BPAE_0154g00150</name>
</gene>
<protein>
    <submittedName>
        <fullName evidence="2">Uncharacterized protein</fullName>
    </submittedName>
</protein>
<comment type="caution">
    <text evidence="2">The sequence shown here is derived from an EMBL/GenBank/DDBJ whole genome shotgun (WGS) entry which is preliminary data.</text>
</comment>
<evidence type="ECO:0000313" key="2">
    <source>
        <dbReference type="EMBL" id="TGO22804.1"/>
    </source>
</evidence>
<feature type="compositionally biased region" description="Basic and acidic residues" evidence="1">
    <location>
        <begin position="1"/>
        <end position="24"/>
    </location>
</feature>